<gene>
    <name evidence="3" type="ORF">S01H1_48653</name>
</gene>
<comment type="caution">
    <text evidence="3">The sequence shown here is derived from an EMBL/GenBank/DDBJ whole genome shotgun (WGS) entry which is preliminary data.</text>
</comment>
<feature type="non-terminal residue" evidence="3">
    <location>
        <position position="1"/>
    </location>
</feature>
<organism evidence="3">
    <name type="scientific">marine sediment metagenome</name>
    <dbReference type="NCBI Taxonomy" id="412755"/>
    <lineage>
        <taxon>unclassified sequences</taxon>
        <taxon>metagenomes</taxon>
        <taxon>ecological metagenomes</taxon>
    </lineage>
</organism>
<reference evidence="3" key="1">
    <citation type="journal article" date="2014" name="Front. Microbiol.">
        <title>High frequency of phylogenetically diverse reductive dehalogenase-homologous genes in deep subseafloor sedimentary metagenomes.</title>
        <authorList>
            <person name="Kawai M."/>
            <person name="Futagami T."/>
            <person name="Toyoda A."/>
            <person name="Takaki Y."/>
            <person name="Nishi S."/>
            <person name="Hori S."/>
            <person name="Arai W."/>
            <person name="Tsubouchi T."/>
            <person name="Morono Y."/>
            <person name="Uchiyama I."/>
            <person name="Ito T."/>
            <person name="Fujiyama A."/>
            <person name="Inagaki F."/>
            <person name="Takami H."/>
        </authorList>
    </citation>
    <scope>NUCLEOTIDE SEQUENCE</scope>
    <source>
        <strain evidence="3">Expedition CK06-06</strain>
    </source>
</reference>
<feature type="transmembrane region" description="Helical" evidence="2">
    <location>
        <begin position="186"/>
        <end position="206"/>
    </location>
</feature>
<dbReference type="Gene3D" id="1.10.510.10">
    <property type="entry name" value="Transferase(Phosphotransferase) domain 1"/>
    <property type="match status" value="1"/>
</dbReference>
<proteinExistence type="predicted"/>
<evidence type="ECO:0000256" key="2">
    <source>
        <dbReference type="SAM" id="Phobius"/>
    </source>
</evidence>
<feature type="region of interest" description="Disordered" evidence="1">
    <location>
        <begin position="211"/>
        <end position="262"/>
    </location>
</feature>
<keyword evidence="2" id="KW-0812">Transmembrane</keyword>
<evidence type="ECO:0000256" key="1">
    <source>
        <dbReference type="SAM" id="MobiDB-lite"/>
    </source>
</evidence>
<feature type="compositionally biased region" description="Basic and acidic residues" evidence="1">
    <location>
        <begin position="211"/>
        <end position="226"/>
    </location>
</feature>
<sequence length="262" mass="28949">LARQRLFKRSSLEETAKAIVWGPVPRVRDAQPEIPRDLDEIAARALRKDPRTRYQTAGEMGADIGSYLRKAGVPAGTQEIAAFVNKFLAVRIRAKKQVLERIDGRGRSVVQAEVAGEVGEETLVHDRSVVQAEVAGEVGEETLVHERDAKLTSDHAAAIPQKTAGPARTEAPPNLDFFKAMEPSHYILLALVLLAFYGFGIAIWMWTQEDEPPKKTAKTEDSRSRSFTETFPGKKKIAYSPQSEEGGRPELQPALLVVRSQP</sequence>
<dbReference type="EMBL" id="BARS01031251">
    <property type="protein sequence ID" value="GAG16097.1"/>
    <property type="molecule type" value="Genomic_DNA"/>
</dbReference>
<keyword evidence="2" id="KW-0472">Membrane</keyword>
<evidence type="ECO:0000313" key="3">
    <source>
        <dbReference type="EMBL" id="GAG16097.1"/>
    </source>
</evidence>
<dbReference type="AlphaFoldDB" id="X0VYB9"/>
<name>X0VYB9_9ZZZZ</name>
<keyword evidence="2" id="KW-1133">Transmembrane helix</keyword>
<protein>
    <recommendedName>
        <fullName evidence="4">Protein kinase domain-containing protein</fullName>
    </recommendedName>
</protein>
<evidence type="ECO:0008006" key="4">
    <source>
        <dbReference type="Google" id="ProtNLM"/>
    </source>
</evidence>
<accession>X0VYB9</accession>
<feature type="non-terminal residue" evidence="3">
    <location>
        <position position="262"/>
    </location>
</feature>